<reference evidence="4" key="1">
    <citation type="journal article" date="2010" name="Nature">
        <title>The Amphimedon queenslandica genome and the evolution of animal complexity.</title>
        <authorList>
            <person name="Srivastava M."/>
            <person name="Simakov O."/>
            <person name="Chapman J."/>
            <person name="Fahey B."/>
            <person name="Gauthier M.E."/>
            <person name="Mitros T."/>
            <person name="Richards G.S."/>
            <person name="Conaco C."/>
            <person name="Dacre M."/>
            <person name="Hellsten U."/>
            <person name="Larroux C."/>
            <person name="Putnam N.H."/>
            <person name="Stanke M."/>
            <person name="Adamska M."/>
            <person name="Darling A."/>
            <person name="Degnan S.M."/>
            <person name="Oakley T.H."/>
            <person name="Plachetzki D.C."/>
            <person name="Zhai Y."/>
            <person name="Adamski M."/>
            <person name="Calcino A."/>
            <person name="Cummins S.F."/>
            <person name="Goodstein D.M."/>
            <person name="Harris C."/>
            <person name="Jackson D.J."/>
            <person name="Leys S.P."/>
            <person name="Shu S."/>
            <person name="Woodcroft B.J."/>
            <person name="Vervoort M."/>
            <person name="Kosik K.S."/>
            <person name="Manning G."/>
            <person name="Degnan B.M."/>
            <person name="Rokhsar D.S."/>
        </authorList>
    </citation>
    <scope>NUCLEOTIDE SEQUENCE [LARGE SCALE GENOMIC DNA]</scope>
</reference>
<dbReference type="PROSITE" id="PS51886">
    <property type="entry name" value="TLDC"/>
    <property type="match status" value="1"/>
</dbReference>
<dbReference type="SMART" id="SM00225">
    <property type="entry name" value="BTB"/>
    <property type="match status" value="1"/>
</dbReference>
<dbReference type="InterPro" id="IPR011705">
    <property type="entry name" value="BACK"/>
</dbReference>
<evidence type="ECO:0000313" key="3">
    <source>
        <dbReference type="EnsemblMetazoa" id="Aqu2.1.26955_001"/>
    </source>
</evidence>
<gene>
    <name evidence="3" type="primary">105313415</name>
</gene>
<dbReference type="InterPro" id="IPR051481">
    <property type="entry name" value="BTB-POZ/Galectin-3-binding"/>
</dbReference>
<dbReference type="eggNOG" id="KOG4350">
    <property type="taxonomic scope" value="Eukaryota"/>
</dbReference>
<dbReference type="Pfam" id="PF00651">
    <property type="entry name" value="BTB"/>
    <property type="match status" value="1"/>
</dbReference>
<dbReference type="InParanoid" id="A0A1X7UH29"/>
<dbReference type="Pfam" id="PF07707">
    <property type="entry name" value="BACK"/>
    <property type="match status" value="1"/>
</dbReference>
<name>A0A1X7UH29_AMPQE</name>
<dbReference type="EnsemblMetazoa" id="XM_011406839.2">
    <property type="protein sequence ID" value="XP_011405141.2"/>
    <property type="gene ID" value="LOC105313415"/>
</dbReference>
<evidence type="ECO:0000259" key="2">
    <source>
        <dbReference type="PROSITE" id="PS51886"/>
    </source>
</evidence>
<feature type="domain" description="BTB" evidence="1">
    <location>
        <begin position="30"/>
        <end position="93"/>
    </location>
</feature>
<organism evidence="3">
    <name type="scientific">Amphimedon queenslandica</name>
    <name type="common">Sponge</name>
    <dbReference type="NCBI Taxonomy" id="400682"/>
    <lineage>
        <taxon>Eukaryota</taxon>
        <taxon>Metazoa</taxon>
        <taxon>Porifera</taxon>
        <taxon>Demospongiae</taxon>
        <taxon>Heteroscleromorpha</taxon>
        <taxon>Haplosclerida</taxon>
        <taxon>Niphatidae</taxon>
        <taxon>Amphimedon</taxon>
    </lineage>
</organism>
<dbReference type="EnsemblMetazoa" id="Aqu2.1.26955_001">
    <property type="protein sequence ID" value="Aqu2.1.26955_001"/>
    <property type="gene ID" value="Aqu2.1.26955"/>
</dbReference>
<dbReference type="PANTHER" id="PTHR24410">
    <property type="entry name" value="HL07962P-RELATED"/>
    <property type="match status" value="1"/>
</dbReference>
<feature type="domain" description="TLDc" evidence="2">
    <location>
        <begin position="280"/>
        <end position="455"/>
    </location>
</feature>
<dbReference type="Pfam" id="PF07534">
    <property type="entry name" value="TLD"/>
    <property type="match status" value="1"/>
</dbReference>
<dbReference type="SUPFAM" id="SSF54695">
    <property type="entry name" value="POZ domain"/>
    <property type="match status" value="1"/>
</dbReference>
<dbReference type="Proteomes" id="UP000007879">
    <property type="component" value="Unassembled WGS sequence"/>
</dbReference>
<dbReference type="CDD" id="cd18186">
    <property type="entry name" value="BTB_POZ_ZBTB_KLHL-like"/>
    <property type="match status" value="1"/>
</dbReference>
<sequence length="455" mass="51959">MSKDSIKQSRTFLSSLQEDWRVMLNDDKSKDLVLLIGANRDKLPVHKMILQARCDKFRGAKLEGNELDLPQLDAGAMKKVRQYLYTAEFTITDVIEVCPLLNICYKLGLPCLQSYIVQCLESLLTSDTVCKLITIAHENISFNNTEESLVHSMWAVINICLQFAIKHNSDILSSESFLEMSQEVMIILVSAKLRVSTDEILKALLRWARYQVGASKQLQSDWTEDEREQVREYIDEVVKHIHVADGRLSPDTISDGIYGMLERYSWVENSQDESIFPDSLILTGRMDLQAQLDKWCENKKQEKWSLLYRGSRDGYSAYQFHSHCDGHNPTIVLIQSSTGHVFGGYSDVSWTNQFKRGRYSSSYKAFLFSLVNPFLNTPPLQFPIQQPSYAINNHPQSGPVFGSGADLCISNNCHINEESYCNFPSSYGKDQNIDNDFLAGKKYFTVEDYEVFGMQ</sequence>
<dbReference type="InterPro" id="IPR011333">
    <property type="entry name" value="SKP1/BTB/POZ_sf"/>
</dbReference>
<dbReference type="SMART" id="SM00584">
    <property type="entry name" value="TLDc"/>
    <property type="match status" value="1"/>
</dbReference>
<evidence type="ECO:0000259" key="1">
    <source>
        <dbReference type="PROSITE" id="PS50097"/>
    </source>
</evidence>
<reference evidence="3" key="2">
    <citation type="submission" date="2017-05" db="UniProtKB">
        <authorList>
            <consortium name="EnsemblMetazoa"/>
        </authorList>
    </citation>
    <scope>IDENTIFICATION</scope>
</reference>
<dbReference type="PANTHER" id="PTHR24410:SF34">
    <property type="entry name" value="LD40565P"/>
    <property type="match status" value="1"/>
</dbReference>
<dbReference type="KEGG" id="aqu:105313415"/>
<evidence type="ECO:0000313" key="4">
    <source>
        <dbReference type="Proteomes" id="UP000007879"/>
    </source>
</evidence>
<dbReference type="InterPro" id="IPR000210">
    <property type="entry name" value="BTB/POZ_dom"/>
</dbReference>
<dbReference type="Gene3D" id="1.25.40.420">
    <property type="match status" value="1"/>
</dbReference>
<protein>
    <recommendedName>
        <fullName evidence="5">BTB domain-containing protein</fullName>
    </recommendedName>
</protein>
<dbReference type="Gene3D" id="3.30.710.10">
    <property type="entry name" value="Potassium Channel Kv1.1, Chain A"/>
    <property type="match status" value="1"/>
</dbReference>
<evidence type="ECO:0008006" key="5">
    <source>
        <dbReference type="Google" id="ProtNLM"/>
    </source>
</evidence>
<dbReference type="OrthoDB" id="25620at2759"/>
<dbReference type="STRING" id="400682.A0A1X7UH29"/>
<dbReference type="PROSITE" id="PS50097">
    <property type="entry name" value="BTB"/>
    <property type="match status" value="1"/>
</dbReference>
<keyword evidence="4" id="KW-1185">Reference proteome</keyword>
<dbReference type="InterPro" id="IPR006571">
    <property type="entry name" value="TLDc_dom"/>
</dbReference>
<accession>A0A1X7UH29</accession>
<dbReference type="AlphaFoldDB" id="A0A1X7UH29"/>
<proteinExistence type="predicted"/>